<protein>
    <submittedName>
        <fullName evidence="2">Uncharacterized protein</fullName>
    </submittedName>
</protein>
<evidence type="ECO:0000313" key="2">
    <source>
        <dbReference type="EMBL" id="TKA09226.1"/>
    </source>
</evidence>
<organism evidence="2 3">
    <name type="scientific">Actinacidiphila oryziradicis</name>
    <dbReference type="NCBI Taxonomy" id="2571141"/>
    <lineage>
        <taxon>Bacteria</taxon>
        <taxon>Bacillati</taxon>
        <taxon>Actinomycetota</taxon>
        <taxon>Actinomycetes</taxon>
        <taxon>Kitasatosporales</taxon>
        <taxon>Streptomycetaceae</taxon>
        <taxon>Actinacidiphila</taxon>
    </lineage>
</organism>
<gene>
    <name evidence="2" type="ORF">FCI23_24445</name>
</gene>
<accession>A0A4U0SI45</accession>
<proteinExistence type="predicted"/>
<dbReference type="Proteomes" id="UP000305778">
    <property type="component" value="Unassembled WGS sequence"/>
</dbReference>
<dbReference type="AlphaFoldDB" id="A0A4U0SI45"/>
<feature type="region of interest" description="Disordered" evidence="1">
    <location>
        <begin position="104"/>
        <end position="125"/>
    </location>
</feature>
<comment type="caution">
    <text evidence="2">The sequence shown here is derived from an EMBL/GenBank/DDBJ whole genome shotgun (WGS) entry which is preliminary data.</text>
</comment>
<reference evidence="2 3" key="1">
    <citation type="submission" date="2019-04" db="EMBL/GenBank/DDBJ databases">
        <title>Streptomyces oryziradicis sp. nov., a novel actinomycete isolated from rhizosphere soil of rice (Oryza sativa L.).</title>
        <authorList>
            <person name="Li C."/>
        </authorList>
    </citation>
    <scope>NUCLEOTIDE SEQUENCE [LARGE SCALE GENOMIC DNA]</scope>
    <source>
        <strain evidence="2 3">NEAU-C40</strain>
    </source>
</reference>
<name>A0A4U0SI45_9ACTN</name>
<sequence length="125" mass="13634">MTKDRRKGVGLLRSARCRLHVHFPLAVVLAIDRDKPRTWPRWRARQFPVPGPFLDEAVRKIAGAGRDRAAHRRRAILASAIPCRDGLLGTAVVLARPGHPARAVSNWPNACSPRGGSASPPTARA</sequence>
<evidence type="ECO:0000256" key="1">
    <source>
        <dbReference type="SAM" id="MobiDB-lite"/>
    </source>
</evidence>
<keyword evidence="3" id="KW-1185">Reference proteome</keyword>
<dbReference type="RefSeq" id="WP_136726069.1">
    <property type="nucleotide sequence ID" value="NZ_SUMC01000024.1"/>
</dbReference>
<evidence type="ECO:0000313" key="3">
    <source>
        <dbReference type="Proteomes" id="UP000305778"/>
    </source>
</evidence>
<dbReference type="EMBL" id="SUMC01000024">
    <property type="protein sequence ID" value="TKA09226.1"/>
    <property type="molecule type" value="Genomic_DNA"/>
</dbReference>